<dbReference type="EMBL" id="UOEL01000018">
    <property type="protein sequence ID" value="VAW10326.1"/>
    <property type="molecule type" value="Genomic_DNA"/>
</dbReference>
<sequence>MNKSEYNIGIELLKKESSEFLEKINKIPPNVKVTEKVDINSISNGLGIEKAFSLFKEKYGNKISATAGPNYYGFVVGGTTPASLLGDWLTSLYDQCSPVTDVSNIVENETIEQAKSLFGLSADYSGTLVSGGTVSNLVNLAIARQWLGLQYNIDFASKGLTNSNVKISILSATPHSSILKSMAIIGIGKENIEFVGTLKDRETIDINSLRNKLEENKENPIIVIGNAGTVNTGDFDDFLALKKLKKEFNFWLHIDAVFGGFANCSSKHKHYLEGWNCADSISIDAHKWLNVPYDSAFQFTKHKNLQSQVFQNGKAAYLDDIADSYINLTPENSRRWRALPIWFSFQAYGIDGISKMIERNCQMAEQVGSWIDETESLTLLSEVKLNIVCFKVSEQMEFSTESYLESINETNKVFMTPTNYNGEYVIRIAFSNWSTQLKDIDALLELLNECIIKIE</sequence>
<evidence type="ECO:0000256" key="2">
    <source>
        <dbReference type="ARBA" id="ARBA00009533"/>
    </source>
</evidence>
<keyword evidence="4" id="KW-0663">Pyridoxal phosphate</keyword>
<dbReference type="InterPro" id="IPR002129">
    <property type="entry name" value="PyrdxlP-dep_de-COase"/>
</dbReference>
<dbReference type="GO" id="GO:0006520">
    <property type="term" value="P:amino acid metabolic process"/>
    <property type="evidence" value="ECO:0007669"/>
    <property type="project" value="InterPro"/>
</dbReference>
<gene>
    <name evidence="6" type="ORF">MNBD_BACTEROID03-1591</name>
</gene>
<dbReference type="GO" id="GO:0019752">
    <property type="term" value="P:carboxylic acid metabolic process"/>
    <property type="evidence" value="ECO:0007669"/>
    <property type="project" value="InterPro"/>
</dbReference>
<dbReference type="EC" id="4.1.1.28" evidence="6"/>
<dbReference type="PRINTS" id="PR00800">
    <property type="entry name" value="YHDCRBOXLASE"/>
</dbReference>
<dbReference type="GO" id="GO:0030170">
    <property type="term" value="F:pyridoxal phosphate binding"/>
    <property type="evidence" value="ECO:0007669"/>
    <property type="project" value="InterPro"/>
</dbReference>
<evidence type="ECO:0000256" key="3">
    <source>
        <dbReference type="ARBA" id="ARBA00022793"/>
    </source>
</evidence>
<accession>A0A3B0TTD6</accession>
<dbReference type="Gene3D" id="3.40.640.10">
    <property type="entry name" value="Type I PLP-dependent aspartate aminotransferase-like (Major domain)"/>
    <property type="match status" value="1"/>
</dbReference>
<dbReference type="InterPro" id="IPR015421">
    <property type="entry name" value="PyrdxlP-dep_Trfase_major"/>
</dbReference>
<dbReference type="SUPFAM" id="SSF53383">
    <property type="entry name" value="PLP-dependent transferases"/>
    <property type="match status" value="1"/>
</dbReference>
<evidence type="ECO:0000256" key="1">
    <source>
        <dbReference type="ARBA" id="ARBA00001933"/>
    </source>
</evidence>
<evidence type="ECO:0000313" key="6">
    <source>
        <dbReference type="EMBL" id="VAW10326.1"/>
    </source>
</evidence>
<name>A0A3B0TTD6_9ZZZZ</name>
<keyword evidence="5 6" id="KW-0456">Lyase</keyword>
<dbReference type="InterPro" id="IPR015424">
    <property type="entry name" value="PyrdxlP-dep_Trfase"/>
</dbReference>
<dbReference type="Pfam" id="PF00282">
    <property type="entry name" value="Pyridoxal_deC"/>
    <property type="match status" value="1"/>
</dbReference>
<dbReference type="InterPro" id="IPR010977">
    <property type="entry name" value="Aromatic_deC"/>
</dbReference>
<evidence type="ECO:0000256" key="4">
    <source>
        <dbReference type="ARBA" id="ARBA00022898"/>
    </source>
</evidence>
<reference evidence="6" key="1">
    <citation type="submission" date="2018-06" db="EMBL/GenBank/DDBJ databases">
        <authorList>
            <person name="Zhirakovskaya E."/>
        </authorList>
    </citation>
    <scope>NUCLEOTIDE SEQUENCE</scope>
</reference>
<dbReference type="AlphaFoldDB" id="A0A3B0TTD6"/>
<protein>
    <submittedName>
        <fullName evidence="6">Aromatic-L-amino-acid decarboxylase</fullName>
        <ecNumber evidence="6">4.1.1.28</ecNumber>
    </submittedName>
</protein>
<dbReference type="GO" id="GO:0004058">
    <property type="term" value="F:aromatic-L-amino-acid decarboxylase activity"/>
    <property type="evidence" value="ECO:0007669"/>
    <property type="project" value="UniProtKB-EC"/>
</dbReference>
<dbReference type="PANTHER" id="PTHR11999:SF70">
    <property type="entry name" value="MIP05841P"/>
    <property type="match status" value="1"/>
</dbReference>
<organism evidence="6">
    <name type="scientific">hydrothermal vent metagenome</name>
    <dbReference type="NCBI Taxonomy" id="652676"/>
    <lineage>
        <taxon>unclassified sequences</taxon>
        <taxon>metagenomes</taxon>
        <taxon>ecological metagenomes</taxon>
    </lineage>
</organism>
<comment type="cofactor">
    <cofactor evidence="1">
        <name>pyridoxal 5'-phosphate</name>
        <dbReference type="ChEBI" id="CHEBI:597326"/>
    </cofactor>
</comment>
<dbReference type="Gene3D" id="3.90.1150.10">
    <property type="entry name" value="Aspartate Aminotransferase, domain 1"/>
    <property type="match status" value="1"/>
</dbReference>
<proteinExistence type="inferred from homology"/>
<comment type="similarity">
    <text evidence="2">Belongs to the group II decarboxylase family.</text>
</comment>
<evidence type="ECO:0000256" key="5">
    <source>
        <dbReference type="ARBA" id="ARBA00023239"/>
    </source>
</evidence>
<keyword evidence="3" id="KW-0210">Decarboxylase</keyword>
<dbReference type="InterPro" id="IPR015422">
    <property type="entry name" value="PyrdxlP-dep_Trfase_small"/>
</dbReference>
<dbReference type="PANTHER" id="PTHR11999">
    <property type="entry name" value="GROUP II PYRIDOXAL-5-PHOSPHATE DECARBOXYLASE"/>
    <property type="match status" value="1"/>
</dbReference>